<dbReference type="GO" id="GO:0008483">
    <property type="term" value="F:transaminase activity"/>
    <property type="evidence" value="ECO:0007669"/>
    <property type="project" value="UniProtKB-KW"/>
</dbReference>
<sequence length="430" mass="47281">MKNTLLERRNHLLGEHAPLFYDKPLTLIKGEGVWLSDAEGKRYLDVYNNVPNVGHCHPHVVEALQRQASQINVHSRYLHPALVEYGEQLTASFDPKLSMLFPTCSGSEANELALRMARQHTGNMGIICSNATYHGNTAAVDELATLFNGGEAKGPNVKAVNYPDSYRPLNGLRGEALTQAYVQQIKNTIAEFQDSDIGFAGLLFCPIFANEGLPDVPEHYMKQVAKLVRDAGGLLIFDEVQSGFGRTGDMWAFQHIDVVPDIVVLGKPMGNGHPLAGLVCDQALGKEFRSQVMYFNTFAGNPVSCAVGKAVLDVIENENLLENCRNVGGYLKQQLQQLSSHYEVIGDVRGSGLFFGVELVKDRNNKTPSALAAAHIVNRMKDRGVLISKIGVHDNILKMRPPICFGREHADILLNELGQVLNEVSREGLL</sequence>
<dbReference type="CDD" id="cd00610">
    <property type="entry name" value="OAT_like"/>
    <property type="match status" value="1"/>
</dbReference>
<dbReference type="AlphaFoldDB" id="A0A7X0JPQ7"/>
<protein>
    <submittedName>
        <fullName evidence="5">4-aminobutyrate aminotransferase-like enzyme</fullName>
    </submittedName>
</protein>
<keyword evidence="6" id="KW-1185">Reference proteome</keyword>
<dbReference type="InParanoid" id="A0A7X0JPQ7"/>
<dbReference type="PANTHER" id="PTHR45688">
    <property type="match status" value="1"/>
</dbReference>
<accession>A0A7X0JPQ7</accession>
<dbReference type="SUPFAM" id="SSF53383">
    <property type="entry name" value="PLP-dependent transferases"/>
    <property type="match status" value="1"/>
</dbReference>
<dbReference type="InterPro" id="IPR015422">
    <property type="entry name" value="PyrdxlP-dep_Trfase_small"/>
</dbReference>
<dbReference type="PROSITE" id="PS00600">
    <property type="entry name" value="AA_TRANSFER_CLASS_3"/>
    <property type="match status" value="1"/>
</dbReference>
<evidence type="ECO:0000256" key="2">
    <source>
        <dbReference type="ARBA" id="ARBA00008954"/>
    </source>
</evidence>
<dbReference type="PANTHER" id="PTHR45688:SF13">
    <property type="entry name" value="ALANINE--GLYOXYLATE AMINOTRANSFERASE 2-LIKE"/>
    <property type="match status" value="1"/>
</dbReference>
<organism evidence="5 6">
    <name type="scientific">Pseudoteredinibacter isoporae</name>
    <dbReference type="NCBI Taxonomy" id="570281"/>
    <lineage>
        <taxon>Bacteria</taxon>
        <taxon>Pseudomonadati</taxon>
        <taxon>Pseudomonadota</taxon>
        <taxon>Gammaproteobacteria</taxon>
        <taxon>Cellvibrionales</taxon>
        <taxon>Cellvibrionaceae</taxon>
        <taxon>Pseudoteredinibacter</taxon>
    </lineage>
</organism>
<comment type="cofactor">
    <cofactor evidence="1">
        <name>pyridoxal 5'-phosphate</name>
        <dbReference type="ChEBI" id="CHEBI:597326"/>
    </cofactor>
</comment>
<evidence type="ECO:0000256" key="4">
    <source>
        <dbReference type="RuleBase" id="RU003560"/>
    </source>
</evidence>
<proteinExistence type="inferred from homology"/>
<evidence type="ECO:0000313" key="5">
    <source>
        <dbReference type="EMBL" id="MBB6520032.1"/>
    </source>
</evidence>
<dbReference type="Proteomes" id="UP000528457">
    <property type="component" value="Unassembled WGS sequence"/>
</dbReference>
<dbReference type="InterPro" id="IPR049704">
    <property type="entry name" value="Aminotrans_3_PPA_site"/>
</dbReference>
<comment type="similarity">
    <text evidence="2 4">Belongs to the class-III pyridoxal-phosphate-dependent aminotransferase family.</text>
</comment>
<dbReference type="InterPro" id="IPR015424">
    <property type="entry name" value="PyrdxlP-dep_Trfase"/>
</dbReference>
<keyword evidence="5" id="KW-0032">Aminotransferase</keyword>
<comment type="caution">
    <text evidence="5">The sequence shown here is derived from an EMBL/GenBank/DDBJ whole genome shotgun (WGS) entry which is preliminary data.</text>
</comment>
<dbReference type="InterPro" id="IPR015421">
    <property type="entry name" value="PyrdxlP-dep_Trfase_major"/>
</dbReference>
<reference evidence="5 6" key="1">
    <citation type="submission" date="2020-08" db="EMBL/GenBank/DDBJ databases">
        <title>Genomic Encyclopedia of Type Strains, Phase IV (KMG-IV): sequencing the most valuable type-strain genomes for metagenomic binning, comparative biology and taxonomic classification.</title>
        <authorList>
            <person name="Goeker M."/>
        </authorList>
    </citation>
    <scope>NUCLEOTIDE SEQUENCE [LARGE SCALE GENOMIC DNA]</scope>
    <source>
        <strain evidence="5 6">DSM 22368</strain>
    </source>
</reference>
<evidence type="ECO:0000313" key="6">
    <source>
        <dbReference type="Proteomes" id="UP000528457"/>
    </source>
</evidence>
<evidence type="ECO:0000256" key="3">
    <source>
        <dbReference type="ARBA" id="ARBA00022898"/>
    </source>
</evidence>
<dbReference type="Pfam" id="PF00202">
    <property type="entry name" value="Aminotran_3"/>
    <property type="match status" value="1"/>
</dbReference>
<dbReference type="InterPro" id="IPR005814">
    <property type="entry name" value="Aminotrans_3"/>
</dbReference>
<dbReference type="RefSeq" id="WP_166852447.1">
    <property type="nucleotide sequence ID" value="NZ_JAAONY010000001.1"/>
</dbReference>
<dbReference type="GO" id="GO:0030170">
    <property type="term" value="F:pyridoxal phosphate binding"/>
    <property type="evidence" value="ECO:0007669"/>
    <property type="project" value="InterPro"/>
</dbReference>
<dbReference type="PIRSF" id="PIRSF000521">
    <property type="entry name" value="Transaminase_4ab_Lys_Orn"/>
    <property type="match status" value="1"/>
</dbReference>
<dbReference type="EMBL" id="JACHHT010000001">
    <property type="protein sequence ID" value="MBB6520032.1"/>
    <property type="molecule type" value="Genomic_DNA"/>
</dbReference>
<gene>
    <name evidence="5" type="ORF">HNR48_000310</name>
</gene>
<keyword evidence="3 4" id="KW-0663">Pyridoxal phosphate</keyword>
<name>A0A7X0JPQ7_9GAMM</name>
<keyword evidence="5" id="KW-0808">Transferase</keyword>
<evidence type="ECO:0000256" key="1">
    <source>
        <dbReference type="ARBA" id="ARBA00001933"/>
    </source>
</evidence>
<dbReference type="Gene3D" id="3.40.640.10">
    <property type="entry name" value="Type I PLP-dependent aspartate aminotransferase-like (Major domain)"/>
    <property type="match status" value="1"/>
</dbReference>
<dbReference type="Gene3D" id="3.90.1150.10">
    <property type="entry name" value="Aspartate Aminotransferase, domain 1"/>
    <property type="match status" value="1"/>
</dbReference>